<comment type="caution">
    <text evidence="2">The sequence shown here is derived from an EMBL/GenBank/DDBJ whole genome shotgun (WGS) entry which is preliminary data.</text>
</comment>
<evidence type="ECO:0000256" key="1">
    <source>
        <dbReference type="SAM" id="Phobius"/>
    </source>
</evidence>
<keyword evidence="1" id="KW-0472">Membrane</keyword>
<keyword evidence="1" id="KW-0812">Transmembrane</keyword>
<evidence type="ECO:0000313" key="2">
    <source>
        <dbReference type="EMBL" id="MDM7861727.1"/>
    </source>
</evidence>
<dbReference type="EMBL" id="JAUCBP010000012">
    <property type="protein sequence ID" value="MDM7861727.1"/>
    <property type="molecule type" value="Genomic_DNA"/>
</dbReference>
<dbReference type="Proteomes" id="UP001234343">
    <property type="component" value="Unassembled WGS sequence"/>
</dbReference>
<feature type="transmembrane region" description="Helical" evidence="1">
    <location>
        <begin position="163"/>
        <end position="185"/>
    </location>
</feature>
<proteinExistence type="predicted"/>
<dbReference type="RefSeq" id="WP_289366384.1">
    <property type="nucleotide sequence ID" value="NZ_JAUCBP010000012.1"/>
</dbReference>
<feature type="transmembrane region" description="Helical" evidence="1">
    <location>
        <begin position="197"/>
        <end position="214"/>
    </location>
</feature>
<keyword evidence="3" id="KW-1185">Reference proteome</keyword>
<gene>
    <name evidence="2" type="ORF">QTP81_14085</name>
</gene>
<feature type="transmembrane region" description="Helical" evidence="1">
    <location>
        <begin position="95"/>
        <end position="117"/>
    </location>
</feature>
<name>A0ABT7SZW3_9ALTE</name>
<keyword evidence="1" id="KW-1133">Transmembrane helix</keyword>
<organism evidence="2 3">
    <name type="scientific">Alteromonas arenosi</name>
    <dbReference type="NCBI Taxonomy" id="3055817"/>
    <lineage>
        <taxon>Bacteria</taxon>
        <taxon>Pseudomonadati</taxon>
        <taxon>Pseudomonadota</taxon>
        <taxon>Gammaproteobacteria</taxon>
        <taxon>Alteromonadales</taxon>
        <taxon>Alteromonadaceae</taxon>
        <taxon>Alteromonas/Salinimonas group</taxon>
        <taxon>Alteromonas</taxon>
    </lineage>
</organism>
<feature type="transmembrane region" description="Helical" evidence="1">
    <location>
        <begin position="129"/>
        <end position="151"/>
    </location>
</feature>
<evidence type="ECO:0008006" key="4">
    <source>
        <dbReference type="Google" id="ProtNLM"/>
    </source>
</evidence>
<protein>
    <recommendedName>
        <fullName evidence="4">DUF998 domain-containing protein</fullName>
    </recommendedName>
</protein>
<accession>A0ABT7SZW3</accession>
<feature type="transmembrane region" description="Helical" evidence="1">
    <location>
        <begin position="57"/>
        <end position="75"/>
    </location>
</feature>
<reference evidence="2 3" key="1">
    <citation type="submission" date="2023-06" db="EMBL/GenBank/DDBJ databases">
        <title>Alteromonas sp. ASW11-36 isolated from intertidal sand.</title>
        <authorList>
            <person name="Li Y."/>
        </authorList>
    </citation>
    <scope>NUCLEOTIDE SEQUENCE [LARGE SCALE GENOMIC DNA]</scope>
    <source>
        <strain evidence="2 3">ASW11-36</strain>
    </source>
</reference>
<sequence>MLKPSLGSIALWCALLPTLTVHITWPVAAATGALHWCNPYWSHCHSISATGREVPQFYIFKLLMLPSAALMLAYWTLMRRWLVSELRLPGRKISLIYWLGIIACVSLIMYTLTLGAVGDLYALPRRMGVVGYFAFTAFAHLLLLNVLAPQFNAATIYKAGYRFLYGVCSLLLLLGVTSALLGFVWPPYDNWDNAFEWWFAVLMVCQFAAVSLLYNKHPV</sequence>
<evidence type="ECO:0000313" key="3">
    <source>
        <dbReference type="Proteomes" id="UP001234343"/>
    </source>
</evidence>